<dbReference type="EMBL" id="JBHUDE010000049">
    <property type="protein sequence ID" value="MFD1608359.1"/>
    <property type="molecule type" value="Genomic_DNA"/>
</dbReference>
<keyword evidence="2" id="KW-1185">Reference proteome</keyword>
<dbReference type="Proteomes" id="UP001597221">
    <property type="component" value="Unassembled WGS sequence"/>
</dbReference>
<gene>
    <name evidence="1" type="ORF">ACFSBH_11885</name>
</gene>
<organism evidence="1 2">
    <name type="scientific">Oceanobacillus luteolus</name>
    <dbReference type="NCBI Taxonomy" id="1274358"/>
    <lineage>
        <taxon>Bacteria</taxon>
        <taxon>Bacillati</taxon>
        <taxon>Bacillota</taxon>
        <taxon>Bacilli</taxon>
        <taxon>Bacillales</taxon>
        <taxon>Bacillaceae</taxon>
        <taxon>Oceanobacillus</taxon>
    </lineage>
</organism>
<dbReference type="Pfam" id="PF07307">
    <property type="entry name" value="HEPPP_synt_1"/>
    <property type="match status" value="1"/>
</dbReference>
<dbReference type="RefSeq" id="WP_379597665.1">
    <property type="nucleotide sequence ID" value="NZ_JBHUDE010000049.1"/>
</dbReference>
<protein>
    <submittedName>
        <fullName evidence="1">Heptaprenyl diphosphate synthase component 1</fullName>
    </submittedName>
</protein>
<dbReference type="InterPro" id="IPR009920">
    <property type="entry name" value="HEPPP_synth_su1"/>
</dbReference>
<accession>A0ABW4HU90</accession>
<evidence type="ECO:0000313" key="2">
    <source>
        <dbReference type="Proteomes" id="UP001597221"/>
    </source>
</evidence>
<name>A0ABW4HU90_9BACI</name>
<reference evidence="2" key="1">
    <citation type="journal article" date="2019" name="Int. J. Syst. Evol. Microbiol.">
        <title>The Global Catalogue of Microorganisms (GCM) 10K type strain sequencing project: providing services to taxonomists for standard genome sequencing and annotation.</title>
        <authorList>
            <consortium name="The Broad Institute Genomics Platform"/>
            <consortium name="The Broad Institute Genome Sequencing Center for Infectious Disease"/>
            <person name="Wu L."/>
            <person name="Ma J."/>
        </authorList>
    </citation>
    <scope>NUCLEOTIDE SEQUENCE [LARGE SCALE GENOMIC DNA]</scope>
    <source>
        <strain evidence="2">CGMCC 1.12376</strain>
    </source>
</reference>
<sequence length="259" mass="30583">MNEITLYKEIIENKTNHDFLRKTIHKPVIDEDKLFILLKLIPKDTASAQTNRDVYIITTMLVQVALDTHELVMDNDDNETDDEKLVKQLYVLAGDYYSGLYYYLLSEIDDLTFIHKLASAIKAINERKMKLYYGEYETFSEYTSLKVEVESLLIETVANYFQHIDFIDCVKQWQYIKLLSKEKERIVNDEILLNSMMDSKKTNPYMTAEDKFSSIIQREWTSFNNKLMKLPHSTTDLQSYFNQKMVDHVYRNTLNAEEG</sequence>
<proteinExistence type="predicted"/>
<comment type="caution">
    <text evidence="1">The sequence shown here is derived from an EMBL/GenBank/DDBJ whole genome shotgun (WGS) entry which is preliminary data.</text>
</comment>
<evidence type="ECO:0000313" key="1">
    <source>
        <dbReference type="EMBL" id="MFD1608359.1"/>
    </source>
</evidence>
<dbReference type="Gene3D" id="1.20.120.1450">
    <property type="match status" value="1"/>
</dbReference>